<feature type="signal peptide" evidence="1">
    <location>
        <begin position="1"/>
        <end position="25"/>
    </location>
</feature>
<evidence type="ECO:0000313" key="2">
    <source>
        <dbReference type="EMBL" id="EIJ34064.1"/>
    </source>
</evidence>
<reference evidence="3" key="1">
    <citation type="journal article" date="2011" name="Stand. Genomic Sci.">
        <title>Genome sequence of the filamentous, gliding Thiothrix nivea neotype strain (JP2(T)).</title>
        <authorList>
            <person name="Lapidus A."/>
            <person name="Nolan M."/>
            <person name="Lucas S."/>
            <person name="Glavina Del Rio T."/>
            <person name="Tice H."/>
            <person name="Cheng J.F."/>
            <person name="Tapia R."/>
            <person name="Han C."/>
            <person name="Goodwin L."/>
            <person name="Pitluck S."/>
            <person name="Liolios K."/>
            <person name="Pagani I."/>
            <person name="Ivanova N."/>
            <person name="Huntemann M."/>
            <person name="Mavromatis K."/>
            <person name="Mikhailova N."/>
            <person name="Pati A."/>
            <person name="Chen A."/>
            <person name="Palaniappan K."/>
            <person name="Land M."/>
            <person name="Brambilla E.M."/>
            <person name="Rohde M."/>
            <person name="Abt B."/>
            <person name="Verbarg S."/>
            <person name="Goker M."/>
            <person name="Bristow J."/>
            <person name="Eisen J.A."/>
            <person name="Markowitz V."/>
            <person name="Hugenholtz P."/>
            <person name="Kyrpides N.C."/>
            <person name="Klenk H.P."/>
            <person name="Woyke T."/>
        </authorList>
    </citation>
    <scope>NUCLEOTIDE SEQUENCE [LARGE SCALE GENOMIC DNA]</scope>
    <source>
        <strain evidence="3">ATCC 35100 / DSM 5205 / JP2</strain>
    </source>
</reference>
<keyword evidence="1" id="KW-0732">Signal</keyword>
<dbReference type="AlphaFoldDB" id="A0A656HDK7"/>
<sequence precursor="true">MFGKKFFRLAFFGLTLTLGSVSVNADSRVIMFNGIMASEYEYPILDIALGYTAPSGYYFHNPANGALFYSTGSTPLVLLGFTPTNLASQPQSYMDMDYESVKADFCGRMGGCELD</sequence>
<dbReference type="EMBL" id="JH651384">
    <property type="protein sequence ID" value="EIJ34064.1"/>
    <property type="molecule type" value="Genomic_DNA"/>
</dbReference>
<keyword evidence="3" id="KW-1185">Reference proteome</keyword>
<dbReference type="RefSeq" id="WP_002708007.1">
    <property type="nucleotide sequence ID" value="NZ_JH651384.1"/>
</dbReference>
<protein>
    <submittedName>
        <fullName evidence="2">Uncharacterized protein</fullName>
    </submittedName>
</protein>
<accession>A0A656HDK7</accession>
<proteinExistence type="predicted"/>
<organism evidence="2 3">
    <name type="scientific">Thiothrix nivea (strain ATCC 35100 / DSM 5205 / JP2)</name>
    <dbReference type="NCBI Taxonomy" id="870187"/>
    <lineage>
        <taxon>Bacteria</taxon>
        <taxon>Pseudomonadati</taxon>
        <taxon>Pseudomonadota</taxon>
        <taxon>Gammaproteobacteria</taxon>
        <taxon>Thiotrichales</taxon>
        <taxon>Thiotrichaceae</taxon>
        <taxon>Thiothrix</taxon>
    </lineage>
</organism>
<gene>
    <name evidence="2" type="ORF">Thini_1461</name>
</gene>
<evidence type="ECO:0000313" key="3">
    <source>
        <dbReference type="Proteomes" id="UP000005317"/>
    </source>
</evidence>
<feature type="chain" id="PRO_5024910954" evidence="1">
    <location>
        <begin position="26"/>
        <end position="115"/>
    </location>
</feature>
<dbReference type="Proteomes" id="UP000005317">
    <property type="component" value="Unassembled WGS sequence"/>
</dbReference>
<name>A0A656HDK7_THINJ</name>
<evidence type="ECO:0000256" key="1">
    <source>
        <dbReference type="SAM" id="SignalP"/>
    </source>
</evidence>